<protein>
    <submittedName>
        <fullName evidence="1">Uncharacterized protein</fullName>
    </submittedName>
</protein>
<proteinExistence type="predicted"/>
<accession>A0A6J5KT39</accession>
<reference evidence="1" key="1">
    <citation type="submission" date="2020-04" db="EMBL/GenBank/DDBJ databases">
        <authorList>
            <person name="Chiriac C."/>
            <person name="Salcher M."/>
            <person name="Ghai R."/>
            <person name="Kavagutti S V."/>
        </authorList>
    </citation>
    <scope>NUCLEOTIDE SEQUENCE</scope>
</reference>
<dbReference type="EMBL" id="LR796188">
    <property type="protein sequence ID" value="CAB4125698.1"/>
    <property type="molecule type" value="Genomic_DNA"/>
</dbReference>
<sequence>MELLKRIGMNGLNNLKRNKIMTAVEYLLEKIKKLTGLYIADDEPIVQQAKEMEKEQQGYNEEDMKLAFEYGHKKGFSGYPNTENWKELPFKEWFEQFKKK</sequence>
<organism evidence="1">
    <name type="scientific">uncultured Caudovirales phage</name>
    <dbReference type="NCBI Taxonomy" id="2100421"/>
    <lineage>
        <taxon>Viruses</taxon>
        <taxon>Duplodnaviria</taxon>
        <taxon>Heunggongvirae</taxon>
        <taxon>Uroviricota</taxon>
        <taxon>Caudoviricetes</taxon>
        <taxon>Peduoviridae</taxon>
        <taxon>Maltschvirus</taxon>
        <taxon>Maltschvirus maltsch</taxon>
    </lineage>
</organism>
<evidence type="ECO:0000313" key="1">
    <source>
        <dbReference type="EMBL" id="CAB4125698.1"/>
    </source>
</evidence>
<gene>
    <name evidence="1" type="ORF">UFOVP54_204</name>
</gene>
<name>A0A6J5KT39_9CAUD</name>